<protein>
    <recommendedName>
        <fullName evidence="3">Response regulatory domain-containing protein</fullName>
    </recommendedName>
</protein>
<evidence type="ECO:0000256" key="2">
    <source>
        <dbReference type="PROSITE-ProRule" id="PRU00169"/>
    </source>
</evidence>
<organism evidence="4 5">
    <name type="scientific">Candidatus Taylorbacteria bacterium RIFCSPHIGHO2_01_FULL_51_15</name>
    <dbReference type="NCBI Taxonomy" id="1802304"/>
    <lineage>
        <taxon>Bacteria</taxon>
        <taxon>Candidatus Tayloriibacteriota</taxon>
    </lineage>
</organism>
<dbReference type="GO" id="GO:0000160">
    <property type="term" value="P:phosphorelay signal transduction system"/>
    <property type="evidence" value="ECO:0007669"/>
    <property type="project" value="InterPro"/>
</dbReference>
<reference evidence="4 5" key="1">
    <citation type="journal article" date="2016" name="Nat. Commun.">
        <title>Thousands of microbial genomes shed light on interconnected biogeochemical processes in an aquifer system.</title>
        <authorList>
            <person name="Anantharaman K."/>
            <person name="Brown C.T."/>
            <person name="Hug L.A."/>
            <person name="Sharon I."/>
            <person name="Castelle C.J."/>
            <person name="Probst A.J."/>
            <person name="Thomas B.C."/>
            <person name="Singh A."/>
            <person name="Wilkins M.J."/>
            <person name="Karaoz U."/>
            <person name="Brodie E.L."/>
            <person name="Williams K.H."/>
            <person name="Hubbard S.S."/>
            <person name="Banfield J.F."/>
        </authorList>
    </citation>
    <scope>NUCLEOTIDE SEQUENCE [LARGE SCALE GENOMIC DNA]</scope>
</reference>
<dbReference type="Gene3D" id="3.40.50.2300">
    <property type="match status" value="1"/>
</dbReference>
<sequence>MKILVVDDDSLLRDLIVQILRLCTGALRTDLHTLEAGCGEEAISLLAKHPDISVVITDLKMPGLNGLAVLTASKNSRPERPVIVSSGNFVEISGITPEVLAKAGADLFLPKPYTPADFIRQIMPTLSLVR</sequence>
<evidence type="ECO:0000313" key="4">
    <source>
        <dbReference type="EMBL" id="OHA20560.1"/>
    </source>
</evidence>
<feature type="modified residue" description="4-aspartylphosphate" evidence="2">
    <location>
        <position position="58"/>
    </location>
</feature>
<gene>
    <name evidence="4" type="ORF">A2849_03045</name>
</gene>
<dbReference type="PANTHER" id="PTHR44591:SF3">
    <property type="entry name" value="RESPONSE REGULATORY DOMAIN-CONTAINING PROTEIN"/>
    <property type="match status" value="1"/>
</dbReference>
<dbReference type="SMART" id="SM00448">
    <property type="entry name" value="REC"/>
    <property type="match status" value="1"/>
</dbReference>
<dbReference type="PANTHER" id="PTHR44591">
    <property type="entry name" value="STRESS RESPONSE REGULATOR PROTEIN 1"/>
    <property type="match status" value="1"/>
</dbReference>
<dbReference type="Pfam" id="PF00072">
    <property type="entry name" value="Response_reg"/>
    <property type="match status" value="1"/>
</dbReference>
<accession>A0A1G2M9I4</accession>
<evidence type="ECO:0000259" key="3">
    <source>
        <dbReference type="PROSITE" id="PS50110"/>
    </source>
</evidence>
<dbReference type="PROSITE" id="PS50110">
    <property type="entry name" value="RESPONSE_REGULATORY"/>
    <property type="match status" value="1"/>
</dbReference>
<evidence type="ECO:0000256" key="1">
    <source>
        <dbReference type="ARBA" id="ARBA00022553"/>
    </source>
</evidence>
<evidence type="ECO:0000313" key="5">
    <source>
        <dbReference type="Proteomes" id="UP000178121"/>
    </source>
</evidence>
<feature type="domain" description="Response regulatory" evidence="3">
    <location>
        <begin position="2"/>
        <end position="126"/>
    </location>
</feature>
<dbReference type="InterPro" id="IPR050595">
    <property type="entry name" value="Bact_response_regulator"/>
</dbReference>
<dbReference type="InterPro" id="IPR011006">
    <property type="entry name" value="CheY-like_superfamily"/>
</dbReference>
<dbReference type="SUPFAM" id="SSF52172">
    <property type="entry name" value="CheY-like"/>
    <property type="match status" value="1"/>
</dbReference>
<dbReference type="EMBL" id="MHRI01000028">
    <property type="protein sequence ID" value="OHA20560.1"/>
    <property type="molecule type" value="Genomic_DNA"/>
</dbReference>
<dbReference type="InterPro" id="IPR001789">
    <property type="entry name" value="Sig_transdc_resp-reg_receiver"/>
</dbReference>
<proteinExistence type="predicted"/>
<name>A0A1G2M9I4_9BACT</name>
<dbReference type="AlphaFoldDB" id="A0A1G2M9I4"/>
<dbReference type="Proteomes" id="UP000178121">
    <property type="component" value="Unassembled WGS sequence"/>
</dbReference>
<keyword evidence="1 2" id="KW-0597">Phosphoprotein</keyword>
<comment type="caution">
    <text evidence="4">The sequence shown here is derived from an EMBL/GenBank/DDBJ whole genome shotgun (WGS) entry which is preliminary data.</text>
</comment>